<name>A0A369JT71_HYPMA</name>
<feature type="transmembrane region" description="Helical" evidence="1">
    <location>
        <begin position="6"/>
        <end position="24"/>
    </location>
</feature>
<keyword evidence="1" id="KW-0472">Membrane</keyword>
<dbReference type="Proteomes" id="UP000076154">
    <property type="component" value="Unassembled WGS sequence"/>
</dbReference>
<dbReference type="STRING" id="39966.A0A369JT71"/>
<evidence type="ECO:0000313" key="2">
    <source>
        <dbReference type="EMBL" id="RDB25531.1"/>
    </source>
</evidence>
<dbReference type="PANTHER" id="PTHR37919">
    <property type="entry name" value="PROTEIN CBG05606"/>
    <property type="match status" value="1"/>
</dbReference>
<evidence type="ECO:0000313" key="3">
    <source>
        <dbReference type="Proteomes" id="UP000076154"/>
    </source>
</evidence>
<dbReference type="EMBL" id="LUEZ02000040">
    <property type="protein sequence ID" value="RDB25531.1"/>
    <property type="molecule type" value="Genomic_DNA"/>
</dbReference>
<protein>
    <submittedName>
        <fullName evidence="2">Uncharacterized protein</fullName>
    </submittedName>
</protein>
<accession>A0A369JT71</accession>
<organism evidence="2 3">
    <name type="scientific">Hypsizygus marmoreus</name>
    <name type="common">White beech mushroom</name>
    <name type="synonym">Agaricus marmoreus</name>
    <dbReference type="NCBI Taxonomy" id="39966"/>
    <lineage>
        <taxon>Eukaryota</taxon>
        <taxon>Fungi</taxon>
        <taxon>Dikarya</taxon>
        <taxon>Basidiomycota</taxon>
        <taxon>Agaricomycotina</taxon>
        <taxon>Agaricomycetes</taxon>
        <taxon>Agaricomycetidae</taxon>
        <taxon>Agaricales</taxon>
        <taxon>Tricholomatineae</taxon>
        <taxon>Lyophyllaceae</taxon>
        <taxon>Hypsizygus</taxon>
    </lineage>
</organism>
<keyword evidence="1" id="KW-0812">Transmembrane</keyword>
<evidence type="ECO:0000256" key="1">
    <source>
        <dbReference type="SAM" id="Phobius"/>
    </source>
</evidence>
<keyword evidence="1" id="KW-1133">Transmembrane helix</keyword>
<sequence length="192" mass="21255">MAPKTYGWISAWFLATAPLMLWDASYCFMRPRSMVGGDLHWIWKLYAWYAKVDHVYGVKAFENGEGFAGAAAVLNVLEISTNLIYMYQAYIARSDVAPLIGYTGAVMTLAKTLLYITQEYFCGYCSVGHNNFLPAFLAWILPNAAGHCFIDEGGQGCQGPVISGGRGPYLFVVGNIRSRLVWYGSIDDSLSE</sequence>
<dbReference type="InParanoid" id="A0A369JT71"/>
<proteinExistence type="predicted"/>
<keyword evidence="3" id="KW-1185">Reference proteome</keyword>
<reference evidence="2" key="1">
    <citation type="submission" date="2018-04" db="EMBL/GenBank/DDBJ databases">
        <title>Whole genome sequencing of Hypsizygus marmoreus.</title>
        <authorList>
            <person name="Choi I.-G."/>
            <person name="Min B."/>
            <person name="Kim J.-G."/>
            <person name="Kim S."/>
            <person name="Oh Y.-L."/>
            <person name="Kong W.-S."/>
            <person name="Park H."/>
            <person name="Jeong J."/>
            <person name="Song E.-S."/>
        </authorList>
    </citation>
    <scope>NUCLEOTIDE SEQUENCE [LARGE SCALE GENOMIC DNA]</scope>
    <source>
        <strain evidence="2">51987-8</strain>
    </source>
</reference>
<gene>
    <name evidence="2" type="ORF">Hypma_006315</name>
</gene>
<dbReference type="AlphaFoldDB" id="A0A369JT71"/>
<dbReference type="PANTHER" id="PTHR37919:SF2">
    <property type="entry name" value="EXPERA DOMAIN-CONTAINING PROTEIN"/>
    <property type="match status" value="1"/>
</dbReference>
<dbReference type="OrthoDB" id="60858at2759"/>
<comment type="caution">
    <text evidence="2">The sequence shown here is derived from an EMBL/GenBank/DDBJ whole genome shotgun (WGS) entry which is preliminary data.</text>
</comment>